<accession>A0A267GKC3</accession>
<dbReference type="GO" id="GO:0016020">
    <property type="term" value="C:membrane"/>
    <property type="evidence" value="ECO:0007669"/>
    <property type="project" value="UniProtKB-SubCell"/>
</dbReference>
<keyword evidence="6" id="KW-0175">Coiled coil</keyword>
<name>A0A267GKC3_9PLAT</name>
<dbReference type="OrthoDB" id="2015098at2759"/>
<evidence type="ECO:0008006" key="11">
    <source>
        <dbReference type="Google" id="ProtNLM"/>
    </source>
</evidence>
<keyword evidence="10" id="KW-1185">Reference proteome</keyword>
<feature type="coiled-coil region" evidence="6">
    <location>
        <begin position="9"/>
        <end position="36"/>
    </location>
</feature>
<dbReference type="Pfam" id="PF07851">
    <property type="entry name" value="TMEM120A-B"/>
    <property type="match status" value="1"/>
</dbReference>
<dbReference type="Proteomes" id="UP000215902">
    <property type="component" value="Unassembled WGS sequence"/>
</dbReference>
<evidence type="ECO:0000256" key="3">
    <source>
        <dbReference type="ARBA" id="ARBA00022692"/>
    </source>
</evidence>
<evidence type="ECO:0000256" key="5">
    <source>
        <dbReference type="ARBA" id="ARBA00023136"/>
    </source>
</evidence>
<organism evidence="9 10">
    <name type="scientific">Macrostomum lignano</name>
    <dbReference type="NCBI Taxonomy" id="282301"/>
    <lineage>
        <taxon>Eukaryota</taxon>
        <taxon>Metazoa</taxon>
        <taxon>Spiralia</taxon>
        <taxon>Lophotrochozoa</taxon>
        <taxon>Platyhelminthes</taxon>
        <taxon>Rhabditophora</taxon>
        <taxon>Macrostomorpha</taxon>
        <taxon>Macrostomida</taxon>
        <taxon>Macrostomidae</taxon>
        <taxon>Macrostomum</taxon>
    </lineage>
</organism>
<comment type="caution">
    <text evidence="9">The sequence shown here is derived from an EMBL/GenBank/DDBJ whole genome shotgun (WGS) entry which is preliminary data.</text>
</comment>
<evidence type="ECO:0000256" key="8">
    <source>
        <dbReference type="SAM" id="Phobius"/>
    </source>
</evidence>
<evidence type="ECO:0000256" key="1">
    <source>
        <dbReference type="ARBA" id="ARBA00004141"/>
    </source>
</evidence>
<gene>
    <name evidence="9" type="ORF">BOX15_Mlig034229g2</name>
</gene>
<feature type="transmembrane region" description="Helical" evidence="8">
    <location>
        <begin position="306"/>
        <end position="329"/>
    </location>
</feature>
<reference evidence="9 10" key="1">
    <citation type="submission" date="2017-06" db="EMBL/GenBank/DDBJ databases">
        <title>A platform for efficient transgenesis in Macrostomum lignano, a flatworm model organism for stem cell research.</title>
        <authorList>
            <person name="Berezikov E."/>
        </authorList>
    </citation>
    <scope>NUCLEOTIDE SEQUENCE [LARGE SCALE GENOMIC DNA]</scope>
    <source>
        <strain evidence="9">DV1</strain>
        <tissue evidence="9">Whole organism</tissue>
    </source>
</reference>
<dbReference type="PANTHER" id="PTHR21433:SF0">
    <property type="entry name" value="TRANSMEMBRANE PROTEIN 120 HOMOLOG"/>
    <property type="match status" value="1"/>
</dbReference>
<feature type="compositionally biased region" description="Low complexity" evidence="7">
    <location>
        <begin position="359"/>
        <end position="386"/>
    </location>
</feature>
<comment type="similarity">
    <text evidence="2">Belongs to the TMEM120 family.</text>
</comment>
<evidence type="ECO:0000256" key="6">
    <source>
        <dbReference type="SAM" id="Coils"/>
    </source>
</evidence>
<keyword evidence="4 8" id="KW-1133">Transmembrane helix</keyword>
<feature type="transmembrane region" description="Helical" evidence="8">
    <location>
        <begin position="222"/>
        <end position="240"/>
    </location>
</feature>
<proteinExistence type="inferred from homology"/>
<feature type="transmembrane region" description="Helical" evidence="8">
    <location>
        <begin position="191"/>
        <end position="210"/>
    </location>
</feature>
<feature type="transmembrane region" description="Helical" evidence="8">
    <location>
        <begin position="135"/>
        <end position="155"/>
    </location>
</feature>
<protein>
    <recommendedName>
        <fullName evidence="11">Transmembrane protein 120 homolog</fullName>
    </recommendedName>
</protein>
<keyword evidence="5 8" id="KW-0472">Membrane</keyword>
<evidence type="ECO:0000313" key="10">
    <source>
        <dbReference type="Proteomes" id="UP000215902"/>
    </source>
</evidence>
<dbReference type="EMBL" id="NIVC01000280">
    <property type="protein sequence ID" value="PAA86468.1"/>
    <property type="molecule type" value="Genomic_DNA"/>
</dbReference>
<dbReference type="AlphaFoldDB" id="A0A267GKC3"/>
<sequence>MSFLAYNDYQSCEAALDKLNEEFQTLKKDHELYTEKVDEMKKMQTKCLDGIKHQRYRAKQILNSLTSLERVAQGDEKDKVEKLMKRLAQRKALFADLEDTLPHKNGLYLNIVLGQVNVSLLSKVDKFAYKQDYEAFKLVLTLIILVAAIFLFLFLEHRVFDAAFQFLLVWYYCTLTIRESILIVNGSRIKGWWVAHHFVSVVCSGIVLTWPREVSYYRFRNQFNLFCVYVGIVQVVQYYYQRGCLYKLRALGERHSMDITVDGFMSWMWRRLGFVLPFLFLGYGFQLYNSFVLFKLFYEPDCQEWQVIALSGLFLLLFLGNTTTTLGVVKQKMKSEGYSLREKLKRKYRFSVMSAYGRSSTSSDSPSGTASNAAATAASDTDNLASSDEHDKTN</sequence>
<evidence type="ECO:0000256" key="2">
    <source>
        <dbReference type="ARBA" id="ARBA00009700"/>
    </source>
</evidence>
<dbReference type="PANTHER" id="PTHR21433">
    <property type="entry name" value="TRANSMEMBRANE PROTEIN INDUCED BY TUMOR NECROSIS FACTOR ALPHA"/>
    <property type="match status" value="1"/>
</dbReference>
<evidence type="ECO:0000313" key="9">
    <source>
        <dbReference type="EMBL" id="PAA86468.1"/>
    </source>
</evidence>
<keyword evidence="3 8" id="KW-0812">Transmembrane</keyword>
<evidence type="ECO:0000256" key="7">
    <source>
        <dbReference type="SAM" id="MobiDB-lite"/>
    </source>
</evidence>
<dbReference type="InterPro" id="IPR012926">
    <property type="entry name" value="TMEM120A/B"/>
</dbReference>
<comment type="subcellular location">
    <subcellularLocation>
        <location evidence="1">Membrane</location>
        <topology evidence="1">Multi-pass membrane protein</topology>
    </subcellularLocation>
</comment>
<evidence type="ECO:0000256" key="4">
    <source>
        <dbReference type="ARBA" id="ARBA00022989"/>
    </source>
</evidence>
<feature type="region of interest" description="Disordered" evidence="7">
    <location>
        <begin position="356"/>
        <end position="394"/>
    </location>
</feature>
<feature type="transmembrane region" description="Helical" evidence="8">
    <location>
        <begin position="274"/>
        <end position="294"/>
    </location>
</feature>